<dbReference type="InterPro" id="IPR011006">
    <property type="entry name" value="CheY-like_superfamily"/>
</dbReference>
<dbReference type="EMBL" id="JAPUFD010000018">
    <property type="protein sequence ID" value="MDI1492344.1"/>
    <property type="molecule type" value="Genomic_DNA"/>
</dbReference>
<proteinExistence type="inferred from homology"/>
<keyword evidence="8" id="KW-1185">Reference proteome</keyword>
<dbReference type="PROSITE" id="PS50110">
    <property type="entry name" value="RESPONSE_REGULATORY"/>
    <property type="match status" value="1"/>
</dbReference>
<evidence type="ECO:0000256" key="1">
    <source>
        <dbReference type="ARBA" id="ARBA00022553"/>
    </source>
</evidence>
<evidence type="ECO:0000256" key="5">
    <source>
        <dbReference type="SAM" id="MobiDB-lite"/>
    </source>
</evidence>
<feature type="region of interest" description="Disordered" evidence="5">
    <location>
        <begin position="1"/>
        <end position="201"/>
    </location>
</feature>
<comment type="similarity">
    <text evidence="3">Belongs to the SSK1 family.</text>
</comment>
<name>A0AA43TYC0_9LECA</name>
<dbReference type="Pfam" id="PF00072">
    <property type="entry name" value="Response_reg"/>
    <property type="match status" value="1"/>
</dbReference>
<dbReference type="SUPFAM" id="SSF52172">
    <property type="entry name" value="CheY-like"/>
    <property type="match status" value="1"/>
</dbReference>
<accession>A0AA43TYC0</accession>
<dbReference type="AlphaFoldDB" id="A0AA43TYC0"/>
<feature type="region of interest" description="Disordered" evidence="5">
    <location>
        <begin position="372"/>
        <end position="478"/>
    </location>
</feature>
<reference evidence="7" key="1">
    <citation type="journal article" date="2023" name="Genome Biol. Evol.">
        <title>First Whole Genome Sequence and Flow Cytometry Genome Size Data for the Lichen-Forming Fungus Ramalina farinacea (Ascomycota).</title>
        <authorList>
            <person name="Llewellyn T."/>
            <person name="Mian S."/>
            <person name="Hill R."/>
            <person name="Leitch I.J."/>
            <person name="Gaya E."/>
        </authorList>
    </citation>
    <scope>NUCLEOTIDE SEQUENCE</scope>
    <source>
        <strain evidence="7">LIQ254RAFAR</strain>
    </source>
</reference>
<feature type="compositionally biased region" description="Low complexity" evidence="5">
    <location>
        <begin position="712"/>
        <end position="725"/>
    </location>
</feature>
<evidence type="ECO:0000256" key="2">
    <source>
        <dbReference type="ARBA" id="ARBA00023012"/>
    </source>
</evidence>
<sequence length="759" mass="82038">MTDLKSRLKPAFRRSTSTASPTTDISTSPSSSSVSDRSRTKSSLRPGKSKRASFALPVDDQKKSFPLPSTQSTASHAPIPIPASKSTAVNAPEAEPSPPVTTPIDQIDNPRLVIEQATPENRGRSSTTDSKTQSPPPENPNRLRERDAQPSTERRLTLAARRHSPISLSQDRAFATPKHIQPESQGPLPSAPSPNSPLPAATMPKKIWVKMPKADATRVAISEDDLVDDVKDVVLRKYANSLGRHFDPPDFTLKVSVAPHSSRHTNERPLRPDENILKILETHYPKGQSIDEALLIDVPQRRTPKHSPRIPVSSYYMTEDLRPGENGTDYFPPMPVNGPHSPHLPPNLAAQGGHTAIHRLPPHQNSISVIETGHVPNLPSPGALNRNRHADRQRPRYGRQHTSSPTVLNSGSHQNHDAHKAPAAQNAHLPTPPLAPADIPHQTATPPPRTSSPRPTQKPKRAKKSPNGTKASNQGPLGDVAIPPINVLIVEDNHINLRLLEAFLKRLKVRWSTAINGEIAVNKWREGGFHLVLMDIQLPVMNGLDATKEIRRLERVNSIGINRGGNTPTFEKAANGAMMVDGGNDPSEGVVKKPKEEDNLVNTDLFKSPVIIVALTASSLQSDRHEALAAGCNDFLTKPVNFDWLSRKVMEWGCMQALIDFDGWRKWKDFTSAPPAKDGKKQAALPGAKDATAANKAPTPKKGEKRDNISPGGAVAATGDASGDAGAKKPKMTAVEEVITRDRGESGGSGATSSSGEGS</sequence>
<dbReference type="SMART" id="SM00448">
    <property type="entry name" value="REC"/>
    <property type="match status" value="1"/>
</dbReference>
<feature type="compositionally biased region" description="Basic and acidic residues" evidence="5">
    <location>
        <begin position="141"/>
        <end position="156"/>
    </location>
</feature>
<gene>
    <name evidence="7" type="primary">MgSsk1</name>
    <name evidence="7" type="ORF">OHK93_003557</name>
</gene>
<dbReference type="Gene3D" id="3.40.50.2300">
    <property type="match status" value="1"/>
</dbReference>
<keyword evidence="2" id="KW-0902">Two-component regulatory system</keyword>
<dbReference type="CDD" id="cd17546">
    <property type="entry name" value="REC_hyHK_CKI1_RcsC-like"/>
    <property type="match status" value="1"/>
</dbReference>
<feature type="compositionally biased region" description="Polar residues" evidence="5">
    <location>
        <begin position="400"/>
        <end position="413"/>
    </location>
</feature>
<feature type="compositionally biased region" description="Polar residues" evidence="5">
    <location>
        <begin position="466"/>
        <end position="475"/>
    </location>
</feature>
<dbReference type="PANTHER" id="PTHR45339:SF1">
    <property type="entry name" value="HYBRID SIGNAL TRANSDUCTION HISTIDINE KINASE J"/>
    <property type="match status" value="1"/>
</dbReference>
<protein>
    <submittedName>
        <fullName evidence="7">Two-component response regulator SSK1p</fullName>
    </submittedName>
</protein>
<dbReference type="Proteomes" id="UP001161017">
    <property type="component" value="Unassembled WGS sequence"/>
</dbReference>
<feature type="modified residue" description="4-aspartylphosphate" evidence="4">
    <location>
        <position position="535"/>
    </location>
</feature>
<comment type="caution">
    <text evidence="7">The sequence shown here is derived from an EMBL/GenBank/DDBJ whole genome shotgun (WGS) entry which is preliminary data.</text>
</comment>
<organism evidence="7 8">
    <name type="scientific">Ramalina farinacea</name>
    <dbReference type="NCBI Taxonomy" id="258253"/>
    <lineage>
        <taxon>Eukaryota</taxon>
        <taxon>Fungi</taxon>
        <taxon>Dikarya</taxon>
        <taxon>Ascomycota</taxon>
        <taxon>Pezizomycotina</taxon>
        <taxon>Lecanoromycetes</taxon>
        <taxon>OSLEUM clade</taxon>
        <taxon>Lecanoromycetidae</taxon>
        <taxon>Lecanorales</taxon>
        <taxon>Lecanorineae</taxon>
        <taxon>Ramalinaceae</taxon>
        <taxon>Ramalina</taxon>
    </lineage>
</organism>
<evidence type="ECO:0000313" key="7">
    <source>
        <dbReference type="EMBL" id="MDI1492344.1"/>
    </source>
</evidence>
<dbReference type="FunFam" id="3.40.50.2300:FF:000146">
    <property type="entry name" value="Putative two-component response regulator SSK1p"/>
    <property type="match status" value="1"/>
</dbReference>
<evidence type="ECO:0000313" key="8">
    <source>
        <dbReference type="Proteomes" id="UP001161017"/>
    </source>
</evidence>
<evidence type="ECO:0000256" key="4">
    <source>
        <dbReference type="PROSITE-ProRule" id="PRU00169"/>
    </source>
</evidence>
<feature type="compositionally biased region" description="Low complexity" evidence="5">
    <location>
        <begin position="688"/>
        <end position="700"/>
    </location>
</feature>
<feature type="compositionally biased region" description="Polar residues" evidence="5">
    <location>
        <begin position="124"/>
        <end position="133"/>
    </location>
</feature>
<feature type="compositionally biased region" description="Low complexity" evidence="5">
    <location>
        <begin position="15"/>
        <end position="35"/>
    </location>
</feature>
<dbReference type="PANTHER" id="PTHR45339">
    <property type="entry name" value="HYBRID SIGNAL TRANSDUCTION HISTIDINE KINASE J"/>
    <property type="match status" value="1"/>
</dbReference>
<feature type="region of interest" description="Disordered" evidence="5">
    <location>
        <begin position="672"/>
        <end position="759"/>
    </location>
</feature>
<feature type="region of interest" description="Disordered" evidence="5">
    <location>
        <begin position="337"/>
        <end position="360"/>
    </location>
</feature>
<dbReference type="GO" id="GO:0000156">
    <property type="term" value="F:phosphorelay response regulator activity"/>
    <property type="evidence" value="ECO:0007669"/>
    <property type="project" value="UniProtKB-ARBA"/>
</dbReference>
<feature type="domain" description="Response regulatory" evidence="6">
    <location>
        <begin position="486"/>
        <end position="653"/>
    </location>
</feature>
<dbReference type="InterPro" id="IPR001789">
    <property type="entry name" value="Sig_transdc_resp-reg_receiver"/>
</dbReference>
<evidence type="ECO:0000259" key="6">
    <source>
        <dbReference type="PROSITE" id="PS50110"/>
    </source>
</evidence>
<evidence type="ECO:0000256" key="3">
    <source>
        <dbReference type="ARBA" id="ARBA00093463"/>
    </source>
</evidence>
<keyword evidence="1 4" id="KW-0597">Phosphoprotein</keyword>